<dbReference type="GO" id="GO:0000166">
    <property type="term" value="F:nucleotide binding"/>
    <property type="evidence" value="ECO:0007669"/>
    <property type="project" value="InterPro"/>
</dbReference>
<dbReference type="PANTHER" id="PTHR43708">
    <property type="entry name" value="CONSERVED EXPRESSED OXIDOREDUCTASE (EUROFUNG)"/>
    <property type="match status" value="1"/>
</dbReference>
<evidence type="ECO:0000259" key="1">
    <source>
        <dbReference type="Pfam" id="PF01408"/>
    </source>
</evidence>
<protein>
    <submittedName>
        <fullName evidence="2">Oxidoreductase</fullName>
    </submittedName>
</protein>
<dbReference type="InterPro" id="IPR000683">
    <property type="entry name" value="Gfo/Idh/MocA-like_OxRdtase_N"/>
</dbReference>
<dbReference type="InterPro" id="IPR036291">
    <property type="entry name" value="NAD(P)-bd_dom_sf"/>
</dbReference>
<dbReference type="Proteomes" id="UP001156690">
    <property type="component" value="Unassembled WGS sequence"/>
</dbReference>
<dbReference type="Gene3D" id="3.30.360.10">
    <property type="entry name" value="Dihydrodipicolinate Reductase, domain 2"/>
    <property type="match status" value="1"/>
</dbReference>
<comment type="caution">
    <text evidence="2">The sequence shown here is derived from an EMBL/GenBank/DDBJ whole genome shotgun (WGS) entry which is preliminary data.</text>
</comment>
<dbReference type="Gene3D" id="3.40.50.720">
    <property type="entry name" value="NAD(P)-binding Rossmann-like Domain"/>
    <property type="match status" value="1"/>
</dbReference>
<accession>A0AAV5NZF4</accession>
<reference evidence="3" key="1">
    <citation type="journal article" date="2019" name="Int. J. Syst. Evol. Microbiol.">
        <title>The Global Catalogue of Microorganisms (GCM) 10K type strain sequencing project: providing services to taxonomists for standard genome sequencing and annotation.</title>
        <authorList>
            <consortium name="The Broad Institute Genomics Platform"/>
            <consortium name="The Broad Institute Genome Sequencing Center for Infectious Disease"/>
            <person name="Wu L."/>
            <person name="Ma J."/>
        </authorList>
    </citation>
    <scope>NUCLEOTIDE SEQUENCE [LARGE SCALE GENOMIC DNA]</scope>
    <source>
        <strain evidence="3">NBRC 15640</strain>
    </source>
</reference>
<organism evidence="2 3">
    <name type="scientific">Vibrio penaeicida</name>
    <dbReference type="NCBI Taxonomy" id="104609"/>
    <lineage>
        <taxon>Bacteria</taxon>
        <taxon>Pseudomonadati</taxon>
        <taxon>Pseudomonadota</taxon>
        <taxon>Gammaproteobacteria</taxon>
        <taxon>Vibrionales</taxon>
        <taxon>Vibrionaceae</taxon>
        <taxon>Vibrio</taxon>
    </lineage>
</organism>
<dbReference type="Pfam" id="PF01408">
    <property type="entry name" value="GFO_IDH_MocA"/>
    <property type="match status" value="1"/>
</dbReference>
<dbReference type="RefSeq" id="WP_126606849.1">
    <property type="nucleotide sequence ID" value="NZ_AP025145.1"/>
</dbReference>
<evidence type="ECO:0000313" key="2">
    <source>
        <dbReference type="EMBL" id="GLQ75689.1"/>
    </source>
</evidence>
<dbReference type="SUPFAM" id="SSF55347">
    <property type="entry name" value="Glyceraldehyde-3-phosphate dehydrogenase-like, C-terminal domain"/>
    <property type="match status" value="1"/>
</dbReference>
<proteinExistence type="predicted"/>
<dbReference type="SUPFAM" id="SSF51735">
    <property type="entry name" value="NAD(P)-binding Rossmann-fold domains"/>
    <property type="match status" value="1"/>
</dbReference>
<name>A0AAV5NZF4_9VIBR</name>
<gene>
    <name evidence="2" type="ORF">GCM10007932_50520</name>
</gene>
<dbReference type="EMBL" id="BSNX01000075">
    <property type="protein sequence ID" value="GLQ75689.1"/>
    <property type="molecule type" value="Genomic_DNA"/>
</dbReference>
<dbReference type="InterPro" id="IPR051317">
    <property type="entry name" value="Gfo/Idh/MocA_oxidoreduct"/>
</dbReference>
<sequence length="379" mass="42871">MLNSPIRLGLIGLGEAAQSLHLPTLFHHPDKFCVTAVFDISPTLVNEVCQRYHVKSGYHTVEEIVKDDAVDAVIIMSPDPLHFEHTKLAIAHNKSVLLEKPSCLLPRHVEELIKLEKRHQVSVTVGYMRVYAKAFSLAQEKLDELGDIKSVRVRDLQREGDHFLPQVSDLYYPDDHDKRQIEHAKEAEQKQREELLGSRAHSNLLWKAYRVLTGAAIHNLAALRHLIDSPKRVVSAFANSNGEHISMTMDYGSFFATYEILIDNIPRVDASIELTSDTKRLKINYPTPYIRNLPTTLEFQSGEGHHPSETHGPFYQDQFNLELLYWHQTLTQNAPVLTGLKVSQKDLNLVMQAIDSIAINLGINDIPSDTATNVMGEHE</sequence>
<feature type="domain" description="Gfo/Idh/MocA-like oxidoreductase N-terminal" evidence="1">
    <location>
        <begin position="6"/>
        <end position="127"/>
    </location>
</feature>
<keyword evidence="3" id="KW-1185">Reference proteome</keyword>
<dbReference type="PANTHER" id="PTHR43708:SF4">
    <property type="entry name" value="OXIDOREDUCTASE YCEM-RELATED"/>
    <property type="match status" value="1"/>
</dbReference>
<evidence type="ECO:0000313" key="3">
    <source>
        <dbReference type="Proteomes" id="UP001156690"/>
    </source>
</evidence>
<dbReference type="AlphaFoldDB" id="A0AAV5NZF4"/>